<gene>
    <name evidence="18" type="primary">AIG1</name>
    <name evidence="18" type="ORF">T4A_210</name>
</gene>
<comment type="catalytic activity">
    <reaction evidence="13">
        <text>9-octadecanoyloxy-octadecanoate + H2O = 9-hydroxy-octadecanoate + octadecanoate + H(+)</text>
        <dbReference type="Rhea" id="RHEA:52096"/>
        <dbReference type="ChEBI" id="CHEBI:15377"/>
        <dbReference type="ChEBI" id="CHEBI:15378"/>
        <dbReference type="ChEBI" id="CHEBI:25629"/>
        <dbReference type="ChEBI" id="CHEBI:136286"/>
        <dbReference type="ChEBI" id="CHEBI:136373"/>
    </reaction>
    <physiologicalReaction direction="left-to-right" evidence="13">
        <dbReference type="Rhea" id="RHEA:52097"/>
    </physiologicalReaction>
</comment>
<feature type="transmembrane region" description="Helical" evidence="17">
    <location>
        <begin position="188"/>
        <end position="212"/>
    </location>
</feature>
<evidence type="ECO:0000256" key="12">
    <source>
        <dbReference type="ARBA" id="ARBA00048800"/>
    </source>
</evidence>
<dbReference type="AlphaFoldDB" id="A0A0V1E1K2"/>
<evidence type="ECO:0000256" key="4">
    <source>
        <dbReference type="ARBA" id="ARBA00022692"/>
    </source>
</evidence>
<comment type="catalytic activity">
    <reaction evidence="10">
        <text>12-octadecanoyloxy-octadecanoate + H2O = 12-hydroxyoctadecanoate + octadecanoate + H(+)</text>
        <dbReference type="Rhea" id="RHEA:52080"/>
        <dbReference type="ChEBI" id="CHEBI:15377"/>
        <dbReference type="ChEBI" id="CHEBI:15378"/>
        <dbReference type="ChEBI" id="CHEBI:25629"/>
        <dbReference type="ChEBI" id="CHEBI:84201"/>
        <dbReference type="ChEBI" id="CHEBI:136330"/>
    </reaction>
    <physiologicalReaction direction="left-to-right" evidence="10">
        <dbReference type="Rhea" id="RHEA:52081"/>
    </physiologicalReaction>
</comment>
<dbReference type="GO" id="GO:0016020">
    <property type="term" value="C:membrane"/>
    <property type="evidence" value="ECO:0007669"/>
    <property type="project" value="InterPro"/>
</dbReference>
<evidence type="ECO:0000256" key="1">
    <source>
        <dbReference type="ARBA" id="ARBA00000923"/>
    </source>
</evidence>
<comment type="catalytic activity">
    <reaction evidence="12">
        <text>9-(9Z-octadecenoyloxy)-octadecanoate + H2O = 9-hydroxy-octadecanoate + (9Z)-octadecenoate + H(+)</text>
        <dbReference type="Rhea" id="RHEA:52048"/>
        <dbReference type="ChEBI" id="CHEBI:15377"/>
        <dbReference type="ChEBI" id="CHEBI:15378"/>
        <dbReference type="ChEBI" id="CHEBI:30823"/>
        <dbReference type="ChEBI" id="CHEBI:136282"/>
        <dbReference type="ChEBI" id="CHEBI:136286"/>
    </reaction>
    <physiologicalReaction direction="left-to-right" evidence="12">
        <dbReference type="Rhea" id="RHEA:52049"/>
    </physiologicalReaction>
</comment>
<dbReference type="Pfam" id="PF04750">
    <property type="entry name" value="Far-17a_AIG1"/>
    <property type="match status" value="1"/>
</dbReference>
<dbReference type="PANTHER" id="PTHR10989:SF16">
    <property type="entry name" value="AT02829P-RELATED"/>
    <property type="match status" value="1"/>
</dbReference>
<comment type="catalytic activity">
    <reaction evidence="9">
        <text>9-hexadecanoyloxy-octadecanoate + H2O = 9-hydroxy-octadecanoate + hexadecanoate + H(+)</text>
        <dbReference type="Rhea" id="RHEA:52052"/>
        <dbReference type="ChEBI" id="CHEBI:7896"/>
        <dbReference type="ChEBI" id="CHEBI:15377"/>
        <dbReference type="ChEBI" id="CHEBI:15378"/>
        <dbReference type="ChEBI" id="CHEBI:83670"/>
        <dbReference type="ChEBI" id="CHEBI:136286"/>
    </reaction>
    <physiologicalReaction direction="left-to-right" evidence="9">
        <dbReference type="Rhea" id="RHEA:52053"/>
    </physiologicalReaction>
</comment>
<evidence type="ECO:0000256" key="16">
    <source>
        <dbReference type="ARBA" id="ARBA00049428"/>
    </source>
</evidence>
<feature type="transmembrane region" description="Helical" evidence="17">
    <location>
        <begin position="21"/>
        <end position="40"/>
    </location>
</feature>
<name>A0A0V1E1K2_TRIPS</name>
<protein>
    <submittedName>
        <fullName evidence="18">Androgen-induced-like protein</fullName>
    </submittedName>
</protein>
<evidence type="ECO:0000256" key="17">
    <source>
        <dbReference type="SAM" id="Phobius"/>
    </source>
</evidence>
<sequence length="275" mass="32003">LPNAYVCRIARRQFLSELGKMLRLATYCLIAVTYTFSLVYDVLYVPTLPKNGCWFLKLRFLTYLNFICHFVYFWLCVFRAFTDRLAERTDVGPHRAHPAPPTYYPKSKLHSVCDFTYAVIALPIGVFVVLMFWILYAIDREMVYPDYLDDIIPSWYNNVLHVAPLPFILVDSLLVCHRYPTKLRGLTILTLLALVYELSLIANYFIAGYWLYGVFDVLSLQEKIIFLILLIAMLNILYLGGDFFNQIVWGTASHPPVNEKSNVLSETRRAKLRRD</sequence>
<feature type="transmembrane region" description="Helical" evidence="17">
    <location>
        <begin position="224"/>
        <end position="244"/>
    </location>
</feature>
<comment type="catalytic activity">
    <reaction evidence="16">
        <text>12-(9Z-hexadecenoyloxy)-octadecanoate + H2O = 12-hydroxyoctadecanoate + (9Z)-hexadecenoate + H(+)</text>
        <dbReference type="Rhea" id="RHEA:52072"/>
        <dbReference type="ChEBI" id="CHEBI:15377"/>
        <dbReference type="ChEBI" id="CHEBI:15378"/>
        <dbReference type="ChEBI" id="CHEBI:32372"/>
        <dbReference type="ChEBI" id="CHEBI:84201"/>
        <dbReference type="ChEBI" id="CHEBI:136312"/>
    </reaction>
    <physiologicalReaction direction="left-to-right" evidence="16">
        <dbReference type="Rhea" id="RHEA:52073"/>
    </physiologicalReaction>
</comment>
<evidence type="ECO:0000256" key="6">
    <source>
        <dbReference type="ARBA" id="ARBA00023136"/>
    </source>
</evidence>
<dbReference type="PANTHER" id="PTHR10989">
    <property type="entry name" value="ANDROGEN-INDUCED PROTEIN 1-RELATED"/>
    <property type="match status" value="1"/>
</dbReference>
<keyword evidence="5 17" id="KW-1133">Transmembrane helix</keyword>
<comment type="similarity">
    <text evidence="3">Belongs to the AIG1 family.</text>
</comment>
<evidence type="ECO:0000313" key="19">
    <source>
        <dbReference type="Proteomes" id="UP000054632"/>
    </source>
</evidence>
<comment type="catalytic activity">
    <reaction evidence="1">
        <text>9-(9Z-hexadecenoyloxy)-octadecanoate + H2O = (9Z)-hexadecenoate + 9-hydroxy-octadecanoate + H(+)</text>
        <dbReference type="Rhea" id="RHEA:52068"/>
        <dbReference type="ChEBI" id="CHEBI:15377"/>
        <dbReference type="ChEBI" id="CHEBI:15378"/>
        <dbReference type="ChEBI" id="CHEBI:32372"/>
        <dbReference type="ChEBI" id="CHEBI:136286"/>
        <dbReference type="ChEBI" id="CHEBI:136309"/>
    </reaction>
    <physiologicalReaction direction="left-to-right" evidence="1">
        <dbReference type="Rhea" id="RHEA:52069"/>
    </physiologicalReaction>
</comment>
<keyword evidence="6 17" id="KW-0472">Membrane</keyword>
<dbReference type="Proteomes" id="UP000054632">
    <property type="component" value="Unassembled WGS sequence"/>
</dbReference>
<comment type="catalytic activity">
    <reaction evidence="15">
        <text>13-(9Z-hexadecenoyloxy)-octadecanoate + H2O = 13-hydroxy-octadecanoate + (9Z)-hexadecenoate + H(+)</text>
        <dbReference type="Rhea" id="RHEA:52076"/>
        <dbReference type="ChEBI" id="CHEBI:15377"/>
        <dbReference type="ChEBI" id="CHEBI:15378"/>
        <dbReference type="ChEBI" id="CHEBI:32372"/>
        <dbReference type="ChEBI" id="CHEBI:136304"/>
        <dbReference type="ChEBI" id="CHEBI:136315"/>
    </reaction>
    <physiologicalReaction direction="left-to-right" evidence="15">
        <dbReference type="Rhea" id="RHEA:52077"/>
    </physiologicalReaction>
</comment>
<evidence type="ECO:0000256" key="7">
    <source>
        <dbReference type="ARBA" id="ARBA00047368"/>
    </source>
</evidence>
<evidence type="ECO:0000256" key="2">
    <source>
        <dbReference type="ARBA" id="ARBA00004127"/>
    </source>
</evidence>
<evidence type="ECO:0000256" key="9">
    <source>
        <dbReference type="ARBA" id="ARBA00047863"/>
    </source>
</evidence>
<comment type="catalytic activity">
    <reaction evidence="7">
        <text>12-hexadecanoyloxy-octadecanoate + H2O = 12-hydroxyoctadecanoate + hexadecanoate + H(+)</text>
        <dbReference type="Rhea" id="RHEA:52056"/>
        <dbReference type="ChEBI" id="CHEBI:7896"/>
        <dbReference type="ChEBI" id="CHEBI:15377"/>
        <dbReference type="ChEBI" id="CHEBI:15378"/>
        <dbReference type="ChEBI" id="CHEBI:83677"/>
        <dbReference type="ChEBI" id="CHEBI:84201"/>
    </reaction>
    <physiologicalReaction direction="left-to-right" evidence="7">
        <dbReference type="Rhea" id="RHEA:52057"/>
    </physiologicalReaction>
</comment>
<comment type="catalytic activity">
    <reaction evidence="8">
        <text>13-octadecanoyloxy-octadecanoate + H2O = 13-hydroxy-octadecanoate + octadecanoate + H(+)</text>
        <dbReference type="Rhea" id="RHEA:52084"/>
        <dbReference type="ChEBI" id="CHEBI:15377"/>
        <dbReference type="ChEBI" id="CHEBI:15378"/>
        <dbReference type="ChEBI" id="CHEBI:25629"/>
        <dbReference type="ChEBI" id="CHEBI:136304"/>
        <dbReference type="ChEBI" id="CHEBI:136335"/>
    </reaction>
    <physiologicalReaction direction="left-to-right" evidence="8">
        <dbReference type="Rhea" id="RHEA:52085"/>
    </physiologicalReaction>
</comment>
<evidence type="ECO:0000256" key="14">
    <source>
        <dbReference type="ARBA" id="ARBA00049296"/>
    </source>
</evidence>
<dbReference type="GO" id="GO:0012505">
    <property type="term" value="C:endomembrane system"/>
    <property type="evidence" value="ECO:0007669"/>
    <property type="project" value="UniProtKB-SubCell"/>
</dbReference>
<feature type="transmembrane region" description="Helical" evidence="17">
    <location>
        <begin position="60"/>
        <end position="81"/>
    </location>
</feature>
<evidence type="ECO:0000256" key="10">
    <source>
        <dbReference type="ARBA" id="ARBA00048680"/>
    </source>
</evidence>
<evidence type="ECO:0000313" key="18">
    <source>
        <dbReference type="EMBL" id="KRY67728.1"/>
    </source>
</evidence>
<evidence type="ECO:0000256" key="8">
    <source>
        <dbReference type="ARBA" id="ARBA00047427"/>
    </source>
</evidence>
<feature type="transmembrane region" description="Helical" evidence="17">
    <location>
        <begin position="115"/>
        <end position="138"/>
    </location>
</feature>
<proteinExistence type="inferred from homology"/>
<feature type="non-terminal residue" evidence="18">
    <location>
        <position position="1"/>
    </location>
</feature>
<comment type="caution">
    <text evidence="18">The sequence shown here is derived from an EMBL/GenBank/DDBJ whole genome shotgun (WGS) entry which is preliminary data.</text>
</comment>
<comment type="subcellular location">
    <subcellularLocation>
        <location evidence="2">Endomembrane system</location>
        <topology evidence="2">Multi-pass membrane protein</topology>
    </subcellularLocation>
</comment>
<evidence type="ECO:0000256" key="5">
    <source>
        <dbReference type="ARBA" id="ARBA00022989"/>
    </source>
</evidence>
<dbReference type="InterPro" id="IPR006838">
    <property type="entry name" value="ADTRP_AIG1"/>
</dbReference>
<comment type="catalytic activity">
    <reaction evidence="11">
        <text>12-(9Z-octadecenoyloxy)-octadecanoate + H2O = 12-hydroxyoctadecanoate + (9Z)-octadecenoate + H(+)</text>
        <dbReference type="Rhea" id="RHEA:52060"/>
        <dbReference type="ChEBI" id="CHEBI:15377"/>
        <dbReference type="ChEBI" id="CHEBI:15378"/>
        <dbReference type="ChEBI" id="CHEBI:30823"/>
        <dbReference type="ChEBI" id="CHEBI:84201"/>
        <dbReference type="ChEBI" id="CHEBI:136302"/>
    </reaction>
    <physiologicalReaction direction="left-to-right" evidence="11">
        <dbReference type="Rhea" id="RHEA:52061"/>
    </physiologicalReaction>
</comment>
<feature type="transmembrane region" description="Helical" evidence="17">
    <location>
        <begin position="158"/>
        <end position="176"/>
    </location>
</feature>
<evidence type="ECO:0000256" key="11">
    <source>
        <dbReference type="ARBA" id="ARBA00048701"/>
    </source>
</evidence>
<accession>A0A0V1E1K2</accession>
<reference evidence="18 19" key="1">
    <citation type="submission" date="2015-01" db="EMBL/GenBank/DDBJ databases">
        <title>Evolution of Trichinella species and genotypes.</title>
        <authorList>
            <person name="Korhonen P.K."/>
            <person name="Edoardo P."/>
            <person name="Giuseppe L.R."/>
            <person name="Gasser R.B."/>
        </authorList>
    </citation>
    <scope>NUCLEOTIDE SEQUENCE [LARGE SCALE GENOMIC DNA]</scope>
    <source>
        <strain evidence="18">ISS13</strain>
    </source>
</reference>
<organism evidence="18 19">
    <name type="scientific">Trichinella pseudospiralis</name>
    <name type="common">Parasitic roundworm</name>
    <dbReference type="NCBI Taxonomy" id="6337"/>
    <lineage>
        <taxon>Eukaryota</taxon>
        <taxon>Metazoa</taxon>
        <taxon>Ecdysozoa</taxon>
        <taxon>Nematoda</taxon>
        <taxon>Enoplea</taxon>
        <taxon>Dorylaimia</taxon>
        <taxon>Trichinellida</taxon>
        <taxon>Trichinellidae</taxon>
        <taxon>Trichinella</taxon>
    </lineage>
</organism>
<dbReference type="EMBL" id="JYDR01000129">
    <property type="protein sequence ID" value="KRY67728.1"/>
    <property type="molecule type" value="Genomic_DNA"/>
</dbReference>
<evidence type="ECO:0000256" key="15">
    <source>
        <dbReference type="ARBA" id="ARBA00049322"/>
    </source>
</evidence>
<evidence type="ECO:0000256" key="3">
    <source>
        <dbReference type="ARBA" id="ARBA00009300"/>
    </source>
</evidence>
<keyword evidence="4 17" id="KW-0812">Transmembrane</keyword>
<comment type="catalytic activity">
    <reaction evidence="14">
        <text>13-(9Z-octadecenoyloxy)-octadecanoate + H2O = 13-hydroxy-octadecanoate + (9Z)-octadecenoate + H(+)</text>
        <dbReference type="Rhea" id="RHEA:52064"/>
        <dbReference type="ChEBI" id="CHEBI:15377"/>
        <dbReference type="ChEBI" id="CHEBI:15378"/>
        <dbReference type="ChEBI" id="CHEBI:30823"/>
        <dbReference type="ChEBI" id="CHEBI:136303"/>
        <dbReference type="ChEBI" id="CHEBI:136304"/>
    </reaction>
    <physiologicalReaction direction="left-to-right" evidence="14">
        <dbReference type="Rhea" id="RHEA:52065"/>
    </physiologicalReaction>
</comment>
<evidence type="ECO:0000256" key="13">
    <source>
        <dbReference type="ARBA" id="ARBA00049221"/>
    </source>
</evidence>